<dbReference type="EMBL" id="BAEH01000017">
    <property type="protein sequence ID" value="GAB16954.1"/>
    <property type="molecule type" value="Genomic_DNA"/>
</dbReference>
<dbReference type="PANTHER" id="PTHR30163:SF8">
    <property type="entry name" value="LYTIC MUREIN TRANSGLYCOSYLASE"/>
    <property type="match status" value="1"/>
</dbReference>
<evidence type="ECO:0000313" key="4">
    <source>
        <dbReference type="EMBL" id="GAB16954.1"/>
    </source>
</evidence>
<name>H0QVV3_9ACTN</name>
<dbReference type="Gene3D" id="1.10.530.10">
    <property type="match status" value="1"/>
</dbReference>
<dbReference type="STRING" id="1077974.GOEFS_017_00700"/>
<feature type="chain" id="PRO_5039328495" description="Transglycosylase SLT domain-containing protein" evidence="2">
    <location>
        <begin position="47"/>
        <end position="360"/>
    </location>
</feature>
<dbReference type="RefSeq" id="WP_007316292.1">
    <property type="nucleotide sequence ID" value="NZ_BAEH01000017.1"/>
</dbReference>
<dbReference type="OrthoDB" id="9796191at2"/>
<evidence type="ECO:0000313" key="5">
    <source>
        <dbReference type="Proteomes" id="UP000035034"/>
    </source>
</evidence>
<dbReference type="GO" id="GO:0008933">
    <property type="term" value="F:peptidoglycan lytic transglycosylase activity"/>
    <property type="evidence" value="ECO:0007669"/>
    <property type="project" value="TreeGrafter"/>
</dbReference>
<organism evidence="4 5">
    <name type="scientific">Gordonia effusa NBRC 100432</name>
    <dbReference type="NCBI Taxonomy" id="1077974"/>
    <lineage>
        <taxon>Bacteria</taxon>
        <taxon>Bacillati</taxon>
        <taxon>Actinomycetota</taxon>
        <taxon>Actinomycetes</taxon>
        <taxon>Mycobacteriales</taxon>
        <taxon>Gordoniaceae</taxon>
        <taxon>Gordonia</taxon>
    </lineage>
</organism>
<accession>H0QVV3</accession>
<evidence type="ECO:0000256" key="2">
    <source>
        <dbReference type="SAM" id="SignalP"/>
    </source>
</evidence>
<gene>
    <name evidence="4" type="ORF">GOEFS_017_00700</name>
</gene>
<protein>
    <recommendedName>
        <fullName evidence="3">Transglycosylase SLT domain-containing protein</fullName>
    </recommendedName>
</protein>
<dbReference type="InterPro" id="IPR043426">
    <property type="entry name" value="MltB-like"/>
</dbReference>
<feature type="compositionally biased region" description="Pro residues" evidence="1">
    <location>
        <begin position="322"/>
        <end position="338"/>
    </location>
</feature>
<proteinExistence type="predicted"/>
<feature type="region of interest" description="Disordered" evidence="1">
    <location>
        <begin position="1"/>
        <end position="20"/>
    </location>
</feature>
<sequence>MTSLRFWQRAQGPKRPSSARRVLTTGVGGALAAALMLGAATSSAHSDDAAPTLVGQPVAAPSVVDVVPAASNTVAMSNFAPPAPLPASLIAPQFRLAADLPSGPLGIPGVVLQAYKLAASRLGDEQAVCKLPWYLLAGIGRIESNHASNGNVDAFGTTLTPINGPALDGTLAGNEVILDHRGQGVSAMGPMQFIPGTWNRWGSDANGDGKADPNNIFDATYSAGRYLCAGVNDIMAGQNEVSAVLRYNHSMEYVTNVLGWAAAYATGVMPTNPPKDPRRAADKSTSPKPSTSGPSTSTKPSTEPSPTTRPQQNCFIVCLPTLPAPKQQPAPKPAPKTAPKPGQAKPQTPKRTPAAVPQPR</sequence>
<feature type="domain" description="Transglycosylase SLT" evidence="3">
    <location>
        <begin position="185"/>
        <end position="227"/>
    </location>
</feature>
<feature type="region of interest" description="Disordered" evidence="1">
    <location>
        <begin position="270"/>
        <end position="360"/>
    </location>
</feature>
<dbReference type="Proteomes" id="UP000035034">
    <property type="component" value="Unassembled WGS sequence"/>
</dbReference>
<dbReference type="InterPro" id="IPR031304">
    <property type="entry name" value="SLT_2"/>
</dbReference>
<dbReference type="InterPro" id="IPR023346">
    <property type="entry name" value="Lysozyme-like_dom_sf"/>
</dbReference>
<dbReference type="AlphaFoldDB" id="H0QVV3"/>
<dbReference type="GO" id="GO:0009253">
    <property type="term" value="P:peptidoglycan catabolic process"/>
    <property type="evidence" value="ECO:0007669"/>
    <property type="project" value="TreeGrafter"/>
</dbReference>
<dbReference type="CDD" id="cd13399">
    <property type="entry name" value="Slt35-like"/>
    <property type="match status" value="1"/>
</dbReference>
<dbReference type="eggNOG" id="COG2951">
    <property type="taxonomic scope" value="Bacteria"/>
</dbReference>
<comment type="caution">
    <text evidence="4">The sequence shown here is derived from an EMBL/GenBank/DDBJ whole genome shotgun (WGS) entry which is preliminary data.</text>
</comment>
<dbReference type="SUPFAM" id="SSF53955">
    <property type="entry name" value="Lysozyme-like"/>
    <property type="match status" value="1"/>
</dbReference>
<evidence type="ECO:0000259" key="3">
    <source>
        <dbReference type="Pfam" id="PF13406"/>
    </source>
</evidence>
<keyword evidence="2" id="KW-0732">Signal</keyword>
<feature type="signal peptide" evidence="2">
    <location>
        <begin position="1"/>
        <end position="46"/>
    </location>
</feature>
<keyword evidence="5" id="KW-1185">Reference proteome</keyword>
<dbReference type="PANTHER" id="PTHR30163">
    <property type="entry name" value="MEMBRANE-BOUND LYTIC MUREIN TRANSGLYCOSYLASE B"/>
    <property type="match status" value="1"/>
</dbReference>
<dbReference type="Pfam" id="PF13406">
    <property type="entry name" value="SLT_2"/>
    <property type="match status" value="1"/>
</dbReference>
<reference evidence="4 5" key="1">
    <citation type="submission" date="2011-12" db="EMBL/GenBank/DDBJ databases">
        <title>Whole genome shotgun sequence of Gordonia effusa NBRC 100432.</title>
        <authorList>
            <person name="Yoshida I."/>
            <person name="Takarada H."/>
            <person name="Hosoyama A."/>
            <person name="Tsuchikane K."/>
            <person name="Katsumata H."/>
            <person name="Yamazaki S."/>
            <person name="Fujita N."/>
        </authorList>
    </citation>
    <scope>NUCLEOTIDE SEQUENCE [LARGE SCALE GENOMIC DNA]</scope>
    <source>
        <strain evidence="4 5">NBRC 100432</strain>
    </source>
</reference>
<feature type="compositionally biased region" description="Low complexity" evidence="1">
    <location>
        <begin position="283"/>
        <end position="310"/>
    </location>
</feature>
<evidence type="ECO:0000256" key="1">
    <source>
        <dbReference type="SAM" id="MobiDB-lite"/>
    </source>
</evidence>